<dbReference type="AlphaFoldDB" id="A0A9X7J575"/>
<dbReference type="RefSeq" id="WP_054936428.1">
    <property type="nucleotide sequence ID" value="NZ_PVXL01000013.1"/>
</dbReference>
<dbReference type="PANTHER" id="PTHR43498">
    <property type="entry name" value="FERREDOXIN:COB-COM HETERODISULFIDE REDUCTASE SUBUNIT A"/>
    <property type="match status" value="1"/>
</dbReference>
<dbReference type="InterPro" id="IPR039650">
    <property type="entry name" value="HdrA-like"/>
</dbReference>
<protein>
    <submittedName>
        <fullName evidence="6">FAD-binding dehydrogenase</fullName>
    </submittedName>
</protein>
<dbReference type="Gene3D" id="3.50.50.60">
    <property type="entry name" value="FAD/NAD(P)-binding domain"/>
    <property type="match status" value="1"/>
</dbReference>
<dbReference type="SUPFAM" id="SSF51905">
    <property type="entry name" value="FAD/NAD(P)-binding domain"/>
    <property type="match status" value="1"/>
</dbReference>
<dbReference type="EMBL" id="PVXL01000013">
    <property type="protein sequence ID" value="PRR77185.1"/>
    <property type="molecule type" value="Genomic_DNA"/>
</dbReference>
<dbReference type="PANTHER" id="PTHR43498:SF1">
    <property type="entry name" value="COB--COM HETERODISULFIDE REDUCTASE IRON-SULFUR SUBUNIT A"/>
    <property type="match status" value="1"/>
</dbReference>
<evidence type="ECO:0000313" key="7">
    <source>
        <dbReference type="Proteomes" id="UP000239430"/>
    </source>
</evidence>
<accession>A0A9X7J575</accession>
<reference evidence="6 7" key="1">
    <citation type="submission" date="2018-03" db="EMBL/GenBank/DDBJ databases">
        <title>Genome sequence of Moorella stamsii DSM 26217.</title>
        <authorList>
            <person name="Poehlein A."/>
            <person name="Daniel R."/>
        </authorList>
    </citation>
    <scope>NUCLEOTIDE SEQUENCE [LARGE SCALE GENOMIC DNA]</scope>
    <source>
        <strain evidence="7">DSM 26217</strain>
    </source>
</reference>
<dbReference type="Proteomes" id="UP000239430">
    <property type="component" value="Unassembled WGS sequence"/>
</dbReference>
<comment type="caution">
    <text evidence="6">The sequence shown here is derived from an EMBL/GenBank/DDBJ whole genome shotgun (WGS) entry which is preliminary data.</text>
</comment>
<keyword evidence="3" id="KW-0560">Oxidoreductase</keyword>
<evidence type="ECO:0000256" key="2">
    <source>
        <dbReference type="ARBA" id="ARBA00022723"/>
    </source>
</evidence>
<dbReference type="GO" id="GO:0046872">
    <property type="term" value="F:metal ion binding"/>
    <property type="evidence" value="ECO:0007669"/>
    <property type="project" value="UniProtKB-KW"/>
</dbReference>
<name>A0A9X7J575_9FIRM</name>
<evidence type="ECO:0000256" key="5">
    <source>
        <dbReference type="ARBA" id="ARBA00023014"/>
    </source>
</evidence>
<sequence>MARFIKLNKRDVIVIGGGSAGIAAALSAARVGTKVILVEKGSTLGGIAAMGYCFHTFYSHTGKQVVHGIAQEIIEDLVNLKAAVGHVRWPGGRLYAVTALDQEILRVVETEKLLEAGVDLLYHSLVKDVLMDGAKICGVVVQNRSETIVIPGEIIIDASGEGDVAAMAGAPYEKGRGDGKMQPVSMMLRMTNVDLEKVAATVPVDLPVLRGVKPGGQKPSPMYISALLTPWEKIYLQMGLFGDYHHQMFINSIWENEANINISRLVNFDATDFDQASKAESAGRLEAYKIYRFLRENIPGFEKSNMIASQGVGVRETRRFVGEYVLSEEDVLKGAKFDDCIGRSAYPIDIHDPEGKGVKFTEIGGDGAYDIPYRCLLPQKVENLLIAGRIVSATHKALGSVRSITSCLVMGQAAGVAAALCVKENKSPRALSVKLLQEYLRGQNVNLGQPEMENDRKFLVEVE</sequence>
<keyword evidence="4" id="KW-0408">Iron</keyword>
<dbReference type="GO" id="GO:0016491">
    <property type="term" value="F:oxidoreductase activity"/>
    <property type="evidence" value="ECO:0007669"/>
    <property type="project" value="UniProtKB-KW"/>
</dbReference>
<dbReference type="PRINTS" id="PR00469">
    <property type="entry name" value="PNDRDTASEII"/>
</dbReference>
<evidence type="ECO:0000313" key="6">
    <source>
        <dbReference type="EMBL" id="PRR77185.1"/>
    </source>
</evidence>
<keyword evidence="2" id="KW-0479">Metal-binding</keyword>
<dbReference type="Pfam" id="PF12831">
    <property type="entry name" value="FAD_oxidored"/>
    <property type="match status" value="1"/>
</dbReference>
<keyword evidence="5" id="KW-0411">Iron-sulfur</keyword>
<organism evidence="6 7">
    <name type="scientific">Neomoorella stamsii</name>
    <dbReference type="NCBI Taxonomy" id="1266720"/>
    <lineage>
        <taxon>Bacteria</taxon>
        <taxon>Bacillati</taxon>
        <taxon>Bacillota</taxon>
        <taxon>Clostridia</taxon>
        <taxon>Neomoorellales</taxon>
        <taxon>Neomoorellaceae</taxon>
        <taxon>Neomoorella</taxon>
    </lineage>
</organism>
<gene>
    <name evidence="6" type="ORF">MOST_03130</name>
</gene>
<dbReference type="InterPro" id="IPR036188">
    <property type="entry name" value="FAD/NAD-bd_sf"/>
</dbReference>
<keyword evidence="7" id="KW-1185">Reference proteome</keyword>
<evidence type="ECO:0000256" key="4">
    <source>
        <dbReference type="ARBA" id="ARBA00023004"/>
    </source>
</evidence>
<evidence type="ECO:0000256" key="1">
    <source>
        <dbReference type="ARBA" id="ARBA00022485"/>
    </source>
</evidence>
<keyword evidence="1" id="KW-0004">4Fe-4S</keyword>
<proteinExistence type="predicted"/>
<dbReference type="GO" id="GO:0051539">
    <property type="term" value="F:4 iron, 4 sulfur cluster binding"/>
    <property type="evidence" value="ECO:0007669"/>
    <property type="project" value="UniProtKB-KW"/>
</dbReference>
<evidence type="ECO:0000256" key="3">
    <source>
        <dbReference type="ARBA" id="ARBA00023002"/>
    </source>
</evidence>